<keyword evidence="2" id="KW-0808">Transferase</keyword>
<dbReference type="AlphaFoldDB" id="X8E086"/>
<feature type="domain" description="Glucose-1-phosphate adenylyltransferase/Bifunctional protein GlmU-like C-terminal hexapeptide" evidence="1">
    <location>
        <begin position="2"/>
        <end position="52"/>
    </location>
</feature>
<keyword evidence="2" id="KW-0548">Nucleotidyltransferase</keyword>
<dbReference type="GO" id="GO:0008878">
    <property type="term" value="F:glucose-1-phosphate adenylyltransferase activity"/>
    <property type="evidence" value="ECO:0007669"/>
    <property type="project" value="UniProtKB-EC"/>
</dbReference>
<dbReference type="InterPro" id="IPR011004">
    <property type="entry name" value="Trimer_LpxA-like_sf"/>
</dbReference>
<evidence type="ECO:0000313" key="2">
    <source>
        <dbReference type="EMBL" id="EUA73333.1"/>
    </source>
</evidence>
<dbReference type="Pfam" id="PF24894">
    <property type="entry name" value="Hexapep_GlmU"/>
    <property type="match status" value="1"/>
</dbReference>
<sequence>MIMPGTRVGRGAVVRHAILDKNVVVGPGEMVGVDLEKDRERFAVSAGGVVAVGKGCGSRGSP</sequence>
<dbReference type="EC" id="2.7.7.27" evidence="2"/>
<gene>
    <name evidence="2" type="ORF">I553_9489</name>
</gene>
<protein>
    <submittedName>
        <fullName evidence="2">Glucose-1-phosphate adenylyltransferase domain protein</fullName>
        <ecNumber evidence="2">2.7.7.27</ecNumber>
    </submittedName>
</protein>
<comment type="caution">
    <text evidence="2">The sequence shown here is derived from an EMBL/GenBank/DDBJ whole genome shotgun (WGS) entry which is preliminary data.</text>
</comment>
<reference evidence="2" key="1">
    <citation type="submission" date="2014-01" db="EMBL/GenBank/DDBJ databases">
        <authorList>
            <person name="Brown-Elliot B."/>
            <person name="Wallace R."/>
            <person name="Lenaerts A."/>
            <person name="Ordway D."/>
            <person name="DeGroote M.A."/>
            <person name="Parker T."/>
            <person name="Sizemore C."/>
            <person name="Tallon L.J."/>
            <person name="Sadzewicz L.K."/>
            <person name="Sengamalay N."/>
            <person name="Fraser C.M."/>
            <person name="Hine E."/>
            <person name="Shefchek K.A."/>
            <person name="Das S.P."/>
            <person name="Tettelin H."/>
        </authorList>
    </citation>
    <scope>NUCLEOTIDE SEQUENCE [LARGE SCALE GENOMIC DNA]</scope>
    <source>
        <strain evidence="2">4042</strain>
    </source>
</reference>
<accession>X8E086</accession>
<evidence type="ECO:0000259" key="1">
    <source>
        <dbReference type="Pfam" id="PF24894"/>
    </source>
</evidence>
<dbReference type="Gene3D" id="2.160.10.10">
    <property type="entry name" value="Hexapeptide repeat proteins"/>
    <property type="match status" value="1"/>
</dbReference>
<name>X8E086_MYCXE</name>
<dbReference type="SUPFAM" id="SSF51161">
    <property type="entry name" value="Trimeric LpxA-like enzymes"/>
    <property type="match status" value="1"/>
</dbReference>
<proteinExistence type="predicted"/>
<dbReference type="InterPro" id="IPR056818">
    <property type="entry name" value="GlmU/GlgC-like_hexapep"/>
</dbReference>
<organism evidence="2">
    <name type="scientific">Mycobacterium xenopi 4042</name>
    <dbReference type="NCBI Taxonomy" id="1299334"/>
    <lineage>
        <taxon>Bacteria</taxon>
        <taxon>Bacillati</taxon>
        <taxon>Actinomycetota</taxon>
        <taxon>Actinomycetes</taxon>
        <taxon>Mycobacteriales</taxon>
        <taxon>Mycobacteriaceae</taxon>
        <taxon>Mycobacterium</taxon>
    </lineage>
</organism>
<dbReference type="EMBL" id="JAOB01000011">
    <property type="protein sequence ID" value="EUA73333.1"/>
    <property type="molecule type" value="Genomic_DNA"/>
</dbReference>